<dbReference type="InterPro" id="IPR004709">
    <property type="entry name" value="NaH_exchanger"/>
</dbReference>
<dbReference type="GO" id="GO:0005770">
    <property type="term" value="C:late endosome"/>
    <property type="evidence" value="ECO:0007669"/>
    <property type="project" value="TreeGrafter"/>
</dbReference>
<organism evidence="13 14">
    <name type="scientific">Malassezia globosa (strain ATCC MYA-4612 / CBS 7966)</name>
    <name type="common">Dandruff-associated fungus</name>
    <dbReference type="NCBI Taxonomy" id="425265"/>
    <lineage>
        <taxon>Eukaryota</taxon>
        <taxon>Fungi</taxon>
        <taxon>Dikarya</taxon>
        <taxon>Basidiomycota</taxon>
        <taxon>Ustilaginomycotina</taxon>
        <taxon>Malasseziomycetes</taxon>
        <taxon>Malasseziales</taxon>
        <taxon>Malasseziaceae</taxon>
        <taxon>Malassezia</taxon>
    </lineage>
</organism>
<keyword evidence="5" id="KW-0915">Sodium</keyword>
<evidence type="ECO:0000256" key="10">
    <source>
        <dbReference type="SAM" id="MobiDB-lite"/>
    </source>
</evidence>
<gene>
    <name evidence="13" type="ORF">MGL_2815</name>
</gene>
<evidence type="ECO:0000256" key="4">
    <source>
        <dbReference type="ARBA" id="ARBA00022989"/>
    </source>
</evidence>
<keyword evidence="4 11" id="KW-1133">Transmembrane helix</keyword>
<comment type="caution">
    <text evidence="13">The sequence shown here is derived from an EMBL/GenBank/DDBJ whole genome shotgun (WGS) entry which is preliminary data.</text>
</comment>
<dbReference type="PANTHER" id="PTHR10110">
    <property type="entry name" value="SODIUM/HYDROGEN EXCHANGER"/>
    <property type="match status" value="1"/>
</dbReference>
<dbReference type="InterPro" id="IPR018422">
    <property type="entry name" value="Cation/H_exchanger_CPA1"/>
</dbReference>
<name>A8Q5T7_MALGO</name>
<evidence type="ECO:0000256" key="3">
    <source>
        <dbReference type="ARBA" id="ARBA00022692"/>
    </source>
</evidence>
<feature type="transmembrane region" description="Helical" evidence="11">
    <location>
        <begin position="414"/>
        <end position="433"/>
    </location>
</feature>
<keyword evidence="14" id="KW-1185">Reference proteome</keyword>
<feature type="transmembrane region" description="Helical" evidence="11">
    <location>
        <begin position="76"/>
        <end position="97"/>
    </location>
</feature>
<feature type="transmembrane region" description="Helical" evidence="11">
    <location>
        <begin position="335"/>
        <end position="357"/>
    </location>
</feature>
<feature type="region of interest" description="Disordered" evidence="10">
    <location>
        <begin position="635"/>
        <end position="656"/>
    </location>
</feature>
<evidence type="ECO:0000256" key="6">
    <source>
        <dbReference type="ARBA" id="ARBA00023065"/>
    </source>
</evidence>
<comment type="similarity">
    <text evidence="9">Belongs to the monovalent cation:proton antiporter 1 (CPA1) transporter (TC 2.A.36) family.</text>
</comment>
<dbReference type="FunCoup" id="A8Q5T7">
    <property type="interactions" value="205"/>
</dbReference>
<evidence type="ECO:0000256" key="1">
    <source>
        <dbReference type="ARBA" id="ARBA00004141"/>
    </source>
</evidence>
<feature type="transmembrane region" description="Helical" evidence="11">
    <location>
        <begin position="309"/>
        <end position="329"/>
    </location>
</feature>
<evidence type="ECO:0000256" key="2">
    <source>
        <dbReference type="ARBA" id="ARBA00022448"/>
    </source>
</evidence>
<dbReference type="GO" id="GO:0000329">
    <property type="term" value="C:fungal-type vacuole membrane"/>
    <property type="evidence" value="ECO:0007669"/>
    <property type="project" value="TreeGrafter"/>
</dbReference>
<dbReference type="InParanoid" id="A8Q5T7"/>
<evidence type="ECO:0000256" key="11">
    <source>
        <dbReference type="SAM" id="Phobius"/>
    </source>
</evidence>
<evidence type="ECO:0000256" key="7">
    <source>
        <dbReference type="ARBA" id="ARBA00023136"/>
    </source>
</evidence>
<proteinExistence type="inferred from homology"/>
<keyword evidence="6 9" id="KW-0406">Ion transport</keyword>
<dbReference type="OMA" id="FTYVRRF"/>
<evidence type="ECO:0000256" key="9">
    <source>
        <dbReference type="RuleBase" id="RU003722"/>
    </source>
</evidence>
<keyword evidence="8 9" id="KW-0739">Sodium transport</keyword>
<dbReference type="KEGG" id="mgl:MGL_2815"/>
<dbReference type="GO" id="GO:0015385">
    <property type="term" value="F:sodium:proton antiporter activity"/>
    <property type="evidence" value="ECO:0007669"/>
    <property type="project" value="InterPro"/>
</dbReference>
<dbReference type="AlphaFoldDB" id="A8Q5T7"/>
<dbReference type="STRING" id="425265.A8Q5T7"/>
<dbReference type="Gene3D" id="6.10.140.1330">
    <property type="match status" value="1"/>
</dbReference>
<dbReference type="GO" id="GO:0015386">
    <property type="term" value="F:potassium:proton antiporter activity"/>
    <property type="evidence" value="ECO:0007669"/>
    <property type="project" value="TreeGrafter"/>
</dbReference>
<evidence type="ECO:0000313" key="14">
    <source>
        <dbReference type="Proteomes" id="UP000008837"/>
    </source>
</evidence>
<keyword evidence="7 11" id="KW-0472">Membrane</keyword>
<feature type="domain" description="Cation/H+ exchanger transmembrane" evidence="12">
    <location>
        <begin position="30"/>
        <end position="440"/>
    </location>
</feature>
<keyword evidence="9" id="KW-0050">Antiport</keyword>
<dbReference type="RefSeq" id="XP_001729829.1">
    <property type="nucleotide sequence ID" value="XM_001729777.1"/>
</dbReference>
<evidence type="ECO:0000256" key="8">
    <source>
        <dbReference type="ARBA" id="ARBA00023201"/>
    </source>
</evidence>
<feature type="transmembrane region" description="Helical" evidence="11">
    <location>
        <begin position="109"/>
        <end position="131"/>
    </location>
</feature>
<feature type="transmembrane region" description="Helical" evidence="11">
    <location>
        <begin position="209"/>
        <end position="238"/>
    </location>
</feature>
<dbReference type="InterPro" id="IPR006153">
    <property type="entry name" value="Cation/H_exchanger_TM"/>
</dbReference>
<dbReference type="GO" id="GO:0005769">
    <property type="term" value="C:early endosome"/>
    <property type="evidence" value="ECO:0007669"/>
    <property type="project" value="TreeGrafter"/>
</dbReference>
<keyword evidence="3 9" id="KW-0812">Transmembrane</keyword>
<evidence type="ECO:0000259" key="12">
    <source>
        <dbReference type="Pfam" id="PF00999"/>
    </source>
</evidence>
<dbReference type="Pfam" id="PF00999">
    <property type="entry name" value="Na_H_Exchanger"/>
    <property type="match status" value="1"/>
</dbReference>
<evidence type="ECO:0000313" key="13">
    <source>
        <dbReference type="EMBL" id="EDP42615.1"/>
    </source>
</evidence>
<protein>
    <recommendedName>
        <fullName evidence="9">Sodium/hydrogen exchanger</fullName>
    </recommendedName>
</protein>
<feature type="region of interest" description="Disordered" evidence="10">
    <location>
        <begin position="479"/>
        <end position="528"/>
    </location>
</feature>
<comment type="subcellular location">
    <subcellularLocation>
        <location evidence="1">Membrane</location>
        <topology evidence="1">Multi-pass membrane protein</topology>
    </subcellularLocation>
</comment>
<feature type="compositionally biased region" description="Basic and acidic residues" evidence="10">
    <location>
        <begin position="638"/>
        <end position="647"/>
    </location>
</feature>
<dbReference type="PANTHER" id="PTHR10110:SF187">
    <property type="entry name" value="SODIUM_HYDROGEN EXCHANGER"/>
    <property type="match status" value="1"/>
</dbReference>
<dbReference type="GeneID" id="5854136"/>
<dbReference type="VEuPathDB" id="FungiDB:MGL_2815"/>
<dbReference type="NCBIfam" id="TIGR00840">
    <property type="entry name" value="b_cpa1"/>
    <property type="match status" value="1"/>
</dbReference>
<dbReference type="PRINTS" id="PR01084">
    <property type="entry name" value="NAHEXCHNGR"/>
</dbReference>
<accession>A8Q5T7</accession>
<dbReference type="GO" id="GO:0007035">
    <property type="term" value="P:vacuolar acidification"/>
    <property type="evidence" value="ECO:0007669"/>
    <property type="project" value="TreeGrafter"/>
</dbReference>
<dbReference type="Proteomes" id="UP000008837">
    <property type="component" value="Unassembled WGS sequence"/>
</dbReference>
<evidence type="ECO:0000256" key="5">
    <source>
        <dbReference type="ARBA" id="ARBA00023053"/>
    </source>
</evidence>
<dbReference type="OrthoDB" id="196264at2759"/>
<feature type="transmembrane region" description="Helical" evidence="11">
    <location>
        <begin position="44"/>
        <end position="64"/>
    </location>
</feature>
<feature type="transmembrane region" description="Helical" evidence="11">
    <location>
        <begin position="15"/>
        <end position="37"/>
    </location>
</feature>
<keyword evidence="2 9" id="KW-0813">Transport</keyword>
<reference evidence="13 14" key="1">
    <citation type="journal article" date="2007" name="Proc. Natl. Acad. Sci. U.S.A.">
        <title>Dandruff-associated Malassezia genomes reveal convergent and divergent virulence traits shared with plant and human fungal pathogens.</title>
        <authorList>
            <person name="Xu J."/>
            <person name="Saunders C.W."/>
            <person name="Hu P."/>
            <person name="Grant R.A."/>
            <person name="Boekhout T."/>
            <person name="Kuramae E.E."/>
            <person name="Kronstad J.W."/>
            <person name="Deangelis Y.M."/>
            <person name="Reeder N.L."/>
            <person name="Johnstone K.R."/>
            <person name="Leland M."/>
            <person name="Fieno A.M."/>
            <person name="Begley W.M."/>
            <person name="Sun Y."/>
            <person name="Lacey M.P."/>
            <person name="Chaudhary T."/>
            <person name="Keough T."/>
            <person name="Chu L."/>
            <person name="Sears R."/>
            <person name="Yuan B."/>
            <person name="Dawson T.L.Jr."/>
        </authorList>
    </citation>
    <scope>NUCLEOTIDE SEQUENCE [LARGE SCALE GENOMIC DNA]</scope>
    <source>
        <strain evidence="14">ATCC MYA-4612 / CBS 7966</strain>
    </source>
</reference>
<sequence>MAVSVTLPADESERFSSLALSLVLFLLITSFLTSYYLKVKRITAVHETIVGLFAGMFVGVMLRLGPLQPVREMLSFSNTIMLNVLLPPIILSSGYDLSQAKFFRNFGTIIVFAFFGTFISALVIGVIVWTASFLRLVRPHLSLIECLIFGSTLSATDPVTILAIFNTYKVDPQLYSIIFGESMLNDAVSIVMFETLNQLRGSKLSFLSIFYGFGIFAVVFSFSMVLGVVFGLACSLLLKHTQLGAFPELESCVVMLVAYTSYFFSNTVEMSGIVSLLFCGITLKHYAYHNMSLKTQRTTKSSFQTLSSISENFIFIYLGLSLFTGEHLVYRPTLILFTIVAVVASRYCSVFSIAWVLNQIHGFRAERRRQFSAGLPDNSSHYIPRHYQLMLFWAGLRGAVGFALSEGIRGSNAYPLQTSVLVAVVITVIVFGGTTAQMLEILRIDTGVEDQEDPSSDHDEEALSSDVWVSSNRTLPASGWYRDSSVEPGDMSTTPDANEVLPGPDTDTAPDASTSASRPGAHNSADGASSALTKAFVAGPGGLRSCTSDELDETGDMSATEPPLSARDVLDRANLIFRDGQWFQRIDERYLLPMFSNTVANRKHEQRKEQVQARRHISREFAQAQPSPSVLAVPYEQASHEALEEGRVSPGKNKMH</sequence>
<feature type="transmembrane region" description="Helical" evidence="11">
    <location>
        <begin position="270"/>
        <end position="288"/>
    </location>
</feature>
<dbReference type="EMBL" id="AAYY01000010">
    <property type="protein sequence ID" value="EDP42615.1"/>
    <property type="molecule type" value="Genomic_DNA"/>
</dbReference>